<accession>A0A1D2NJ01</accession>
<organism evidence="1 2">
    <name type="scientific">Orchesella cincta</name>
    <name type="common">Springtail</name>
    <name type="synonym">Podura cincta</name>
    <dbReference type="NCBI Taxonomy" id="48709"/>
    <lineage>
        <taxon>Eukaryota</taxon>
        <taxon>Metazoa</taxon>
        <taxon>Ecdysozoa</taxon>
        <taxon>Arthropoda</taxon>
        <taxon>Hexapoda</taxon>
        <taxon>Collembola</taxon>
        <taxon>Entomobryomorpha</taxon>
        <taxon>Entomobryoidea</taxon>
        <taxon>Orchesellidae</taxon>
        <taxon>Orchesellinae</taxon>
        <taxon>Orchesella</taxon>
    </lineage>
</organism>
<evidence type="ECO:0000313" key="2">
    <source>
        <dbReference type="Proteomes" id="UP000094527"/>
    </source>
</evidence>
<protein>
    <submittedName>
        <fullName evidence="1">Uncharacterized protein</fullName>
    </submittedName>
</protein>
<name>A0A1D2NJ01_ORCCI</name>
<dbReference type="AlphaFoldDB" id="A0A1D2NJ01"/>
<reference evidence="1 2" key="1">
    <citation type="journal article" date="2016" name="Genome Biol. Evol.">
        <title>Gene Family Evolution Reflects Adaptation to Soil Environmental Stressors in the Genome of the Collembolan Orchesella cincta.</title>
        <authorList>
            <person name="Faddeeva-Vakhrusheva A."/>
            <person name="Derks M.F."/>
            <person name="Anvar S.Y."/>
            <person name="Agamennone V."/>
            <person name="Suring W."/>
            <person name="Smit S."/>
            <person name="van Straalen N.M."/>
            <person name="Roelofs D."/>
        </authorList>
    </citation>
    <scope>NUCLEOTIDE SEQUENCE [LARGE SCALE GENOMIC DNA]</scope>
    <source>
        <tissue evidence="1">Mixed pool</tissue>
    </source>
</reference>
<dbReference type="Proteomes" id="UP000094527">
    <property type="component" value="Unassembled WGS sequence"/>
</dbReference>
<evidence type="ECO:0000313" key="1">
    <source>
        <dbReference type="EMBL" id="ODN05095.1"/>
    </source>
</evidence>
<comment type="caution">
    <text evidence="1">The sequence shown here is derived from an EMBL/GenBank/DDBJ whole genome shotgun (WGS) entry which is preliminary data.</text>
</comment>
<keyword evidence="2" id="KW-1185">Reference proteome</keyword>
<sequence>MVTHALLNAERRGTAITGVMPSILHQMFLE</sequence>
<proteinExistence type="predicted"/>
<dbReference type="EMBL" id="LJIJ01000030">
    <property type="protein sequence ID" value="ODN05095.1"/>
    <property type="molecule type" value="Genomic_DNA"/>
</dbReference>
<gene>
    <name evidence="1" type="ORF">Ocin01_01593</name>
</gene>